<dbReference type="AlphaFoldDB" id="A0A5J4KRL5"/>
<dbReference type="Proteomes" id="UP000326912">
    <property type="component" value="Unassembled WGS sequence"/>
</dbReference>
<name>A0A5J4KRL5_9CHLR</name>
<evidence type="ECO:0000313" key="2">
    <source>
        <dbReference type="Proteomes" id="UP000326912"/>
    </source>
</evidence>
<reference evidence="1 2" key="1">
    <citation type="submission" date="2019-10" db="EMBL/GenBank/DDBJ databases">
        <title>Dictyobacter vulcani sp. nov., within the class Ktedonobacteria, isolated from soil of volcanic Mt. Zao.</title>
        <authorList>
            <person name="Zheng Y."/>
            <person name="Wang C.M."/>
            <person name="Sakai Y."/>
            <person name="Abe K."/>
            <person name="Yokota A."/>
            <person name="Yabe S."/>
        </authorList>
    </citation>
    <scope>NUCLEOTIDE SEQUENCE [LARGE SCALE GENOMIC DNA]</scope>
    <source>
        <strain evidence="1 2">W12</strain>
    </source>
</reference>
<dbReference type="RefSeq" id="WP_151757596.1">
    <property type="nucleotide sequence ID" value="NZ_BKZW01000002.1"/>
</dbReference>
<protein>
    <submittedName>
        <fullName evidence="1">Uncharacterized protein</fullName>
    </submittedName>
</protein>
<proteinExistence type="predicted"/>
<gene>
    <name evidence="1" type="ORF">KDW_39040</name>
</gene>
<comment type="caution">
    <text evidence="1">The sequence shown here is derived from an EMBL/GenBank/DDBJ whole genome shotgun (WGS) entry which is preliminary data.</text>
</comment>
<evidence type="ECO:0000313" key="1">
    <source>
        <dbReference type="EMBL" id="GER89742.1"/>
    </source>
</evidence>
<keyword evidence="2" id="KW-1185">Reference proteome</keyword>
<sequence length="62" mass="7481">MANEQHLKKLGEGVRAWNLWREQHPEILPDLRNADLHEKVLTEIDFRHTNTEHILRKQTFNI</sequence>
<organism evidence="1 2">
    <name type="scientific">Dictyobacter vulcani</name>
    <dbReference type="NCBI Taxonomy" id="2607529"/>
    <lineage>
        <taxon>Bacteria</taxon>
        <taxon>Bacillati</taxon>
        <taxon>Chloroflexota</taxon>
        <taxon>Ktedonobacteria</taxon>
        <taxon>Ktedonobacterales</taxon>
        <taxon>Dictyobacteraceae</taxon>
        <taxon>Dictyobacter</taxon>
    </lineage>
</organism>
<dbReference type="EMBL" id="BKZW01000002">
    <property type="protein sequence ID" value="GER89742.1"/>
    <property type="molecule type" value="Genomic_DNA"/>
</dbReference>
<accession>A0A5J4KRL5</accession>